<feature type="transmembrane region" description="Helical" evidence="7">
    <location>
        <begin position="186"/>
        <end position="208"/>
    </location>
</feature>
<evidence type="ECO:0000256" key="5">
    <source>
        <dbReference type="ARBA" id="ARBA00022989"/>
    </source>
</evidence>
<comment type="subcellular location">
    <subcellularLocation>
        <location evidence="1 7">Cell membrane</location>
        <topology evidence="1 7">Multi-pass membrane protein</topology>
    </subcellularLocation>
</comment>
<dbReference type="Gene3D" id="1.10.3720.10">
    <property type="entry name" value="MetI-like"/>
    <property type="match status" value="1"/>
</dbReference>
<dbReference type="Pfam" id="PF00528">
    <property type="entry name" value="BPD_transp_1"/>
    <property type="match status" value="1"/>
</dbReference>
<evidence type="ECO:0000313" key="10">
    <source>
        <dbReference type="Proteomes" id="UP000249130"/>
    </source>
</evidence>
<dbReference type="EMBL" id="NPEX01000069">
    <property type="protein sequence ID" value="RAI43812.1"/>
    <property type="molecule type" value="Genomic_DNA"/>
</dbReference>
<dbReference type="GO" id="GO:0055085">
    <property type="term" value="P:transmembrane transport"/>
    <property type="evidence" value="ECO:0007669"/>
    <property type="project" value="InterPro"/>
</dbReference>
<dbReference type="OrthoDB" id="9786495at2"/>
<evidence type="ECO:0000256" key="4">
    <source>
        <dbReference type="ARBA" id="ARBA00022692"/>
    </source>
</evidence>
<accession>A0A327L2U4</accession>
<keyword evidence="4 7" id="KW-0812">Transmembrane</keyword>
<evidence type="ECO:0000259" key="8">
    <source>
        <dbReference type="PROSITE" id="PS50928"/>
    </source>
</evidence>
<dbReference type="Proteomes" id="UP000249130">
    <property type="component" value="Unassembled WGS sequence"/>
</dbReference>
<name>A0A327L2U4_9BRAD</name>
<feature type="transmembrane region" description="Helical" evidence="7">
    <location>
        <begin position="71"/>
        <end position="94"/>
    </location>
</feature>
<dbReference type="SUPFAM" id="SSF161098">
    <property type="entry name" value="MetI-like"/>
    <property type="match status" value="1"/>
</dbReference>
<dbReference type="PANTHER" id="PTHR30151:SF20">
    <property type="entry name" value="ABC TRANSPORTER PERMEASE PROTEIN HI_0355-RELATED"/>
    <property type="match status" value="1"/>
</dbReference>
<comment type="similarity">
    <text evidence="7">Belongs to the binding-protein-dependent transport system permease family.</text>
</comment>
<feature type="transmembrane region" description="Helical" evidence="7">
    <location>
        <begin position="101"/>
        <end position="127"/>
    </location>
</feature>
<evidence type="ECO:0000256" key="7">
    <source>
        <dbReference type="RuleBase" id="RU363032"/>
    </source>
</evidence>
<evidence type="ECO:0000256" key="1">
    <source>
        <dbReference type="ARBA" id="ARBA00004651"/>
    </source>
</evidence>
<dbReference type="GO" id="GO:0005886">
    <property type="term" value="C:plasma membrane"/>
    <property type="evidence" value="ECO:0007669"/>
    <property type="project" value="UniProtKB-SubCell"/>
</dbReference>
<protein>
    <recommendedName>
        <fullName evidence="8">ABC transmembrane type-1 domain-containing protein</fullName>
    </recommendedName>
</protein>
<feature type="transmembrane region" description="Helical" evidence="7">
    <location>
        <begin position="228"/>
        <end position="250"/>
    </location>
</feature>
<evidence type="ECO:0000313" key="9">
    <source>
        <dbReference type="EMBL" id="RAI43812.1"/>
    </source>
</evidence>
<evidence type="ECO:0000256" key="2">
    <source>
        <dbReference type="ARBA" id="ARBA00022448"/>
    </source>
</evidence>
<keyword evidence="6 7" id="KW-0472">Membrane</keyword>
<sequence>MAEPSSSRRAGSAGTAAVVWPVAVTVGLLAGWELIVRALGVRPIILPAPSEIVRVMIARHEVLLDNLWPSLTLTVLGFLLSVVGGVAVALLITYSRIFRLGFYPIIVVSQVVPKVSIAPLFIVWFGTGLVSNLMLAFLVAFFPMTINAVMGFGSTDGDIQKMARAFMGSPAQIFWKIRLPNAMPHIFAGMKISITLAIIGVIVSEFVASQEGIGYLIKLSSGLLDTPLMMAAITVLSLAGLALYGLIALAERRAVYWQPPADVGAGGG</sequence>
<keyword evidence="5 7" id="KW-1133">Transmembrane helix</keyword>
<evidence type="ECO:0000256" key="3">
    <source>
        <dbReference type="ARBA" id="ARBA00022475"/>
    </source>
</evidence>
<feature type="transmembrane region" description="Helical" evidence="7">
    <location>
        <begin position="133"/>
        <end position="152"/>
    </location>
</feature>
<dbReference type="InterPro" id="IPR000515">
    <property type="entry name" value="MetI-like"/>
</dbReference>
<reference evidence="9 10" key="1">
    <citation type="submission" date="2017-07" db="EMBL/GenBank/DDBJ databases">
        <title>Draft Genome Sequences of Select Purple Nonsulfur Bacteria.</title>
        <authorList>
            <person name="Lasarre B."/>
            <person name="Mckinlay J.B."/>
        </authorList>
    </citation>
    <scope>NUCLEOTIDE SEQUENCE [LARGE SCALE GENOMIC DNA]</scope>
    <source>
        <strain evidence="9 10">DSM 5909</strain>
    </source>
</reference>
<dbReference type="RefSeq" id="WP_111419330.1">
    <property type="nucleotide sequence ID" value="NZ_NPEX01000069.1"/>
</dbReference>
<dbReference type="AlphaFoldDB" id="A0A327L2U4"/>
<organism evidence="9 10">
    <name type="scientific">Rhodoplanes roseus</name>
    <dbReference type="NCBI Taxonomy" id="29409"/>
    <lineage>
        <taxon>Bacteria</taxon>
        <taxon>Pseudomonadati</taxon>
        <taxon>Pseudomonadota</taxon>
        <taxon>Alphaproteobacteria</taxon>
        <taxon>Hyphomicrobiales</taxon>
        <taxon>Nitrobacteraceae</taxon>
        <taxon>Rhodoplanes</taxon>
    </lineage>
</organism>
<dbReference type="CDD" id="cd06261">
    <property type="entry name" value="TM_PBP2"/>
    <property type="match status" value="1"/>
</dbReference>
<keyword evidence="3" id="KW-1003">Cell membrane</keyword>
<proteinExistence type="inferred from homology"/>
<comment type="caution">
    <text evidence="9">The sequence shown here is derived from an EMBL/GenBank/DDBJ whole genome shotgun (WGS) entry which is preliminary data.</text>
</comment>
<feature type="domain" description="ABC transmembrane type-1" evidence="8">
    <location>
        <begin position="67"/>
        <end position="247"/>
    </location>
</feature>
<evidence type="ECO:0000256" key="6">
    <source>
        <dbReference type="ARBA" id="ARBA00023136"/>
    </source>
</evidence>
<keyword evidence="2 7" id="KW-0813">Transport</keyword>
<dbReference type="InterPro" id="IPR035906">
    <property type="entry name" value="MetI-like_sf"/>
</dbReference>
<feature type="transmembrane region" description="Helical" evidence="7">
    <location>
        <begin position="12"/>
        <end position="32"/>
    </location>
</feature>
<dbReference type="PANTHER" id="PTHR30151">
    <property type="entry name" value="ALKANE SULFONATE ABC TRANSPORTER-RELATED, MEMBRANE SUBUNIT"/>
    <property type="match status" value="1"/>
</dbReference>
<dbReference type="PROSITE" id="PS50928">
    <property type="entry name" value="ABC_TM1"/>
    <property type="match status" value="1"/>
</dbReference>
<keyword evidence="10" id="KW-1185">Reference proteome</keyword>
<gene>
    <name evidence="9" type="ORF">CH341_12300</name>
</gene>